<dbReference type="Proteomes" id="UP001497392">
    <property type="component" value="Unassembled WGS sequence"/>
</dbReference>
<evidence type="ECO:0000313" key="1">
    <source>
        <dbReference type="EMBL" id="CAL5228526.1"/>
    </source>
</evidence>
<dbReference type="EMBL" id="CAXHTA020000018">
    <property type="protein sequence ID" value="CAL5228526.1"/>
    <property type="molecule type" value="Genomic_DNA"/>
</dbReference>
<keyword evidence="2" id="KW-1185">Reference proteome</keyword>
<dbReference type="PANTHER" id="PTHR36348:SF1">
    <property type="entry name" value="EXPRESSED PROTEIN"/>
    <property type="match status" value="1"/>
</dbReference>
<accession>A0ABP1G8J3</accession>
<gene>
    <name evidence="1" type="primary">g11680</name>
    <name evidence="1" type="ORF">VP750_LOCUS10432</name>
</gene>
<reference evidence="1 2" key="1">
    <citation type="submission" date="2024-06" db="EMBL/GenBank/DDBJ databases">
        <authorList>
            <person name="Kraege A."/>
            <person name="Thomma B."/>
        </authorList>
    </citation>
    <scope>NUCLEOTIDE SEQUENCE [LARGE SCALE GENOMIC DNA]</scope>
</reference>
<protein>
    <submittedName>
        <fullName evidence="1">G11680 protein</fullName>
    </submittedName>
</protein>
<name>A0ABP1G8J3_9CHLO</name>
<comment type="caution">
    <text evidence="1">The sequence shown here is derived from an EMBL/GenBank/DDBJ whole genome shotgun (WGS) entry which is preliminary data.</text>
</comment>
<sequence>MRCSASGRDDLTASNLGEVAALDQLIDLLKNANGERELTKLVAENVLAFDSGFWLRLATRADAAQSQQEKQQLANLANTVMKIVDAVVKRTNADVSDSAKVLQDILAAAANERGEWELPLSQEKTAAMRQALEERSDHLNEALLSNAFAWMRKASEDSLDGMVALLQKVLQLYAAKALSNSGAGGPPAGAGSAEAIVEDMVRTDEEQWDQRLAQQDVQQAGEEALLGALRKKMEVLVLSLPSGSYAQRVRAEYLKELENRTQAAFQKASARS</sequence>
<evidence type="ECO:0000313" key="2">
    <source>
        <dbReference type="Proteomes" id="UP001497392"/>
    </source>
</evidence>
<proteinExistence type="predicted"/>
<organism evidence="1 2">
    <name type="scientific">Coccomyxa viridis</name>
    <dbReference type="NCBI Taxonomy" id="1274662"/>
    <lineage>
        <taxon>Eukaryota</taxon>
        <taxon>Viridiplantae</taxon>
        <taxon>Chlorophyta</taxon>
        <taxon>core chlorophytes</taxon>
        <taxon>Trebouxiophyceae</taxon>
        <taxon>Trebouxiophyceae incertae sedis</taxon>
        <taxon>Coccomyxaceae</taxon>
        <taxon>Coccomyxa</taxon>
    </lineage>
</organism>
<dbReference type="PANTHER" id="PTHR36348">
    <property type="entry name" value="EXPRESSED PROTEIN"/>
    <property type="match status" value="1"/>
</dbReference>